<name>A0A1J4K3F0_9EUKA</name>
<keyword evidence="2" id="KW-0677">Repeat</keyword>
<dbReference type="RefSeq" id="XP_068357390.1">
    <property type="nucleotide sequence ID" value="XM_068506094.1"/>
</dbReference>
<evidence type="ECO:0000313" key="4">
    <source>
        <dbReference type="EMBL" id="OHT04254.1"/>
    </source>
</evidence>
<dbReference type="Proteomes" id="UP000179807">
    <property type="component" value="Unassembled WGS sequence"/>
</dbReference>
<accession>A0A1J4K3F0</accession>
<comment type="similarity">
    <text evidence="3">Belongs to the WD repeat PROPPIN family.</text>
</comment>
<dbReference type="Pfam" id="PF21032">
    <property type="entry name" value="PROPPIN"/>
    <property type="match status" value="1"/>
</dbReference>
<sequence>MTDIVALSIAEGANNFACAFEHGFSIYSLNPLKLKFKKEFINFNLTCISTNSEGTQTAFAVKPLIQNSNIQKVYIWNNFFNEADGELEFKDVIRCICIRKTILVIVLTDSVCLYDIQKQSYTGFEQITFQNLAGACDVSFSEEFPKIAICGLTPGAVQIFSEKEESAPIFFSAHLHPVSIIKFSMDCKMIATASEQGTIIRVFDGITGSLQNVFRRGNLRSKILAMCFSPDNQYLLAMSANGTLHMFDLQEKESSEENPSKSINKLQVGRASCVEMVFKDENEIIMVLSSGIVSRVLLEKGKLSLISNQVALSH</sequence>
<comment type="caution">
    <text evidence="4">The sequence shown here is derived from an EMBL/GenBank/DDBJ whole genome shotgun (WGS) entry which is preliminary data.</text>
</comment>
<dbReference type="InterPro" id="IPR015943">
    <property type="entry name" value="WD40/YVTN_repeat-like_dom_sf"/>
</dbReference>
<proteinExistence type="inferred from homology"/>
<dbReference type="SMART" id="SM00320">
    <property type="entry name" value="WD40"/>
    <property type="match status" value="2"/>
</dbReference>
<keyword evidence="1" id="KW-0853">WD repeat</keyword>
<organism evidence="4 5">
    <name type="scientific">Tritrichomonas foetus</name>
    <dbReference type="NCBI Taxonomy" id="1144522"/>
    <lineage>
        <taxon>Eukaryota</taxon>
        <taxon>Metamonada</taxon>
        <taxon>Parabasalia</taxon>
        <taxon>Tritrichomonadida</taxon>
        <taxon>Tritrichomonadidae</taxon>
        <taxon>Tritrichomonas</taxon>
    </lineage>
</organism>
<gene>
    <name evidence="4" type="ORF">TRFO_28306</name>
</gene>
<dbReference type="Gene3D" id="2.130.10.10">
    <property type="entry name" value="YVTN repeat-like/Quinoprotein amine dehydrogenase"/>
    <property type="match status" value="1"/>
</dbReference>
<evidence type="ECO:0000256" key="1">
    <source>
        <dbReference type="ARBA" id="ARBA00022574"/>
    </source>
</evidence>
<dbReference type="AlphaFoldDB" id="A0A1J4K3F0"/>
<dbReference type="InterPro" id="IPR048720">
    <property type="entry name" value="PROPPIN"/>
</dbReference>
<protein>
    <submittedName>
        <fullName evidence="4">Uncharacterized protein</fullName>
    </submittedName>
</protein>
<dbReference type="OrthoDB" id="1667587at2759"/>
<dbReference type="PANTHER" id="PTHR11227">
    <property type="entry name" value="WD-REPEAT PROTEIN INTERACTING WITH PHOSPHOINOSIDES WIPI -RELATED"/>
    <property type="match status" value="1"/>
</dbReference>
<dbReference type="VEuPathDB" id="TrichDB:TRFO_28306"/>
<dbReference type="InterPro" id="IPR001680">
    <property type="entry name" value="WD40_rpt"/>
</dbReference>
<dbReference type="GO" id="GO:0005737">
    <property type="term" value="C:cytoplasm"/>
    <property type="evidence" value="ECO:0007669"/>
    <property type="project" value="UniProtKB-ARBA"/>
</dbReference>
<reference evidence="4" key="1">
    <citation type="submission" date="2016-10" db="EMBL/GenBank/DDBJ databases">
        <authorList>
            <person name="Benchimol M."/>
            <person name="Almeida L.G."/>
            <person name="Vasconcelos A.T."/>
            <person name="Perreira-Neves A."/>
            <person name="Rosa I.A."/>
            <person name="Tasca T."/>
            <person name="Bogo M.R."/>
            <person name="de Souza W."/>
        </authorList>
    </citation>
    <scope>NUCLEOTIDE SEQUENCE [LARGE SCALE GENOMIC DNA]</scope>
    <source>
        <strain evidence="4">K</strain>
    </source>
</reference>
<dbReference type="GeneID" id="94840798"/>
<evidence type="ECO:0000256" key="2">
    <source>
        <dbReference type="ARBA" id="ARBA00022737"/>
    </source>
</evidence>
<dbReference type="SUPFAM" id="SSF50978">
    <property type="entry name" value="WD40 repeat-like"/>
    <property type="match status" value="1"/>
</dbReference>
<keyword evidence="5" id="KW-1185">Reference proteome</keyword>
<dbReference type="EMBL" id="MLAK01000800">
    <property type="protein sequence ID" value="OHT04254.1"/>
    <property type="molecule type" value="Genomic_DNA"/>
</dbReference>
<dbReference type="InterPro" id="IPR036322">
    <property type="entry name" value="WD40_repeat_dom_sf"/>
</dbReference>
<evidence type="ECO:0000256" key="3">
    <source>
        <dbReference type="ARBA" id="ARBA00025740"/>
    </source>
</evidence>
<evidence type="ECO:0000313" key="5">
    <source>
        <dbReference type="Proteomes" id="UP000179807"/>
    </source>
</evidence>